<feature type="signal peptide" evidence="1">
    <location>
        <begin position="1"/>
        <end position="22"/>
    </location>
</feature>
<dbReference type="STRING" id="1391654.AKJ09_07502"/>
<evidence type="ECO:0000256" key="1">
    <source>
        <dbReference type="SAM" id="SignalP"/>
    </source>
</evidence>
<sequence>MGARFALRAGAVGLLLASLVPACSQGEGDGQISGTLDVLDCWTGAFDLDPDFFAAVPYLNTLQMRIQNGSDFETFSDGVSIMLYDTTKVRPNPALGIPGQYGVPLEVNLPPEVTPPGVPVRADPNPAIVSLTLYLQKSCRVQNVSLYAVKEVTLPTDGTCDARPMKGADPNAGCDPNTESPGGVGNGKSLISFTHLFNGQVDEATASERLSSGCFDVYLADPREVAPGGLGPPPPCRGHIKGTFSFFFERGRPSQPFP</sequence>
<reference evidence="2 3" key="1">
    <citation type="submission" date="2015-08" db="EMBL/GenBank/DDBJ databases">
        <authorList>
            <person name="Babu N.S."/>
            <person name="Beckwith C.J."/>
            <person name="Beseler K.G."/>
            <person name="Brison A."/>
            <person name="Carone J.V."/>
            <person name="Caskin T.P."/>
            <person name="Diamond M."/>
            <person name="Durham M.E."/>
            <person name="Foxe J.M."/>
            <person name="Go M."/>
            <person name="Henderson B.A."/>
            <person name="Jones I.B."/>
            <person name="McGettigan J.A."/>
            <person name="Micheletti S.J."/>
            <person name="Nasrallah M.E."/>
            <person name="Ortiz D."/>
            <person name="Piller C.R."/>
            <person name="Privatt S.R."/>
            <person name="Schneider S.L."/>
            <person name="Sharp S."/>
            <person name="Smith T.C."/>
            <person name="Stanton J.D."/>
            <person name="Ullery H.E."/>
            <person name="Wilson R.J."/>
            <person name="Serrano M.G."/>
            <person name="Buck G."/>
            <person name="Lee V."/>
            <person name="Wang Y."/>
            <person name="Carvalho R."/>
            <person name="Voegtly L."/>
            <person name="Shi R."/>
            <person name="Duckworth R."/>
            <person name="Johnson A."/>
            <person name="Loviza R."/>
            <person name="Walstead R."/>
            <person name="Shah Z."/>
            <person name="Kiflezghi M."/>
            <person name="Wade K."/>
            <person name="Ball S.L."/>
            <person name="Bradley K.W."/>
            <person name="Asai D.J."/>
            <person name="Bowman C.A."/>
            <person name="Russell D.A."/>
            <person name="Pope W.H."/>
            <person name="Jacobs-Sera D."/>
            <person name="Hendrix R.W."/>
            <person name="Hatfull G.F."/>
        </authorList>
    </citation>
    <scope>NUCLEOTIDE SEQUENCE [LARGE SCALE GENOMIC DNA]</scope>
    <source>
        <strain evidence="2 3">DSM 27648</strain>
    </source>
</reference>
<proteinExistence type="predicted"/>
<keyword evidence="3" id="KW-1185">Reference proteome</keyword>
<gene>
    <name evidence="2" type="ORF">AKJ09_07502</name>
</gene>
<accession>A0A0K1Q547</accession>
<evidence type="ECO:0000313" key="3">
    <source>
        <dbReference type="Proteomes" id="UP000064967"/>
    </source>
</evidence>
<organism evidence="2 3">
    <name type="scientific">Labilithrix luteola</name>
    <dbReference type="NCBI Taxonomy" id="1391654"/>
    <lineage>
        <taxon>Bacteria</taxon>
        <taxon>Pseudomonadati</taxon>
        <taxon>Myxococcota</taxon>
        <taxon>Polyangia</taxon>
        <taxon>Polyangiales</taxon>
        <taxon>Labilitrichaceae</taxon>
        <taxon>Labilithrix</taxon>
    </lineage>
</organism>
<dbReference type="KEGG" id="llu:AKJ09_07502"/>
<evidence type="ECO:0008006" key="4">
    <source>
        <dbReference type="Google" id="ProtNLM"/>
    </source>
</evidence>
<dbReference type="AlphaFoldDB" id="A0A0K1Q547"/>
<dbReference type="Proteomes" id="UP000064967">
    <property type="component" value="Chromosome"/>
</dbReference>
<dbReference type="EMBL" id="CP012333">
    <property type="protein sequence ID" value="AKV00839.1"/>
    <property type="molecule type" value="Genomic_DNA"/>
</dbReference>
<keyword evidence="1" id="KW-0732">Signal</keyword>
<name>A0A0K1Q547_9BACT</name>
<evidence type="ECO:0000313" key="2">
    <source>
        <dbReference type="EMBL" id="AKV00839.1"/>
    </source>
</evidence>
<protein>
    <recommendedName>
        <fullName evidence="4">Lipoprotein</fullName>
    </recommendedName>
</protein>
<feature type="chain" id="PRO_5005467108" description="Lipoprotein" evidence="1">
    <location>
        <begin position="23"/>
        <end position="258"/>
    </location>
</feature>